<name>A0A2C9D331_9HYPH</name>
<evidence type="ECO:0000313" key="2">
    <source>
        <dbReference type="Proteomes" id="UP000223606"/>
    </source>
</evidence>
<reference evidence="2" key="1">
    <citation type="submission" date="2017-09" db="EMBL/GenBank/DDBJ databases">
        <title>Genome sequence of Nannocystis excedens DSM 71.</title>
        <authorList>
            <person name="Blom J."/>
        </authorList>
    </citation>
    <scope>NUCLEOTIDE SEQUENCE [LARGE SCALE GENOMIC DNA]</scope>
    <source>
        <strain evidence="2">type strain: E19</strain>
    </source>
</reference>
<dbReference type="Proteomes" id="UP000223606">
    <property type="component" value="Chromosome 1"/>
</dbReference>
<proteinExistence type="predicted"/>
<sequence>MGKDQHEIARKLRILQHAEETGHVAKTCRYFGIALSSVYRWREA</sequence>
<protein>
    <recommendedName>
        <fullName evidence="3">Transposase</fullName>
    </recommendedName>
</protein>
<dbReference type="GO" id="GO:0043565">
    <property type="term" value="F:sequence-specific DNA binding"/>
    <property type="evidence" value="ECO:0007669"/>
    <property type="project" value="InterPro"/>
</dbReference>
<organism evidence="1 2">
    <name type="scientific">Hartmannibacter diazotrophicus</name>
    <dbReference type="NCBI Taxonomy" id="1482074"/>
    <lineage>
        <taxon>Bacteria</taxon>
        <taxon>Pseudomonadati</taxon>
        <taxon>Pseudomonadota</taxon>
        <taxon>Alphaproteobacteria</taxon>
        <taxon>Hyphomicrobiales</taxon>
        <taxon>Pleomorphomonadaceae</taxon>
        <taxon>Hartmannibacter</taxon>
    </lineage>
</organism>
<dbReference type="AlphaFoldDB" id="A0A2C9D331"/>
<accession>A0A2C9D331</accession>
<evidence type="ECO:0000313" key="1">
    <source>
        <dbReference type="EMBL" id="SON54568.1"/>
    </source>
</evidence>
<dbReference type="KEGG" id="hdi:HDIA_1027"/>
<dbReference type="InterPro" id="IPR010921">
    <property type="entry name" value="Trp_repressor/repl_initiator"/>
</dbReference>
<dbReference type="EMBL" id="LT960614">
    <property type="protein sequence ID" value="SON54568.1"/>
    <property type="molecule type" value="Genomic_DNA"/>
</dbReference>
<dbReference type="Pfam" id="PF13384">
    <property type="entry name" value="HTH_23"/>
    <property type="match status" value="1"/>
</dbReference>
<keyword evidence="2" id="KW-1185">Reference proteome</keyword>
<gene>
    <name evidence="1" type="ORF">HDIA_1027</name>
</gene>
<dbReference type="SUPFAM" id="SSF48295">
    <property type="entry name" value="TrpR-like"/>
    <property type="match status" value="1"/>
</dbReference>
<evidence type="ECO:0008006" key="3">
    <source>
        <dbReference type="Google" id="ProtNLM"/>
    </source>
</evidence>